<feature type="domain" description="NTF2-like N-terminal transpeptidase" evidence="2">
    <location>
        <begin position="28"/>
        <end position="133"/>
    </location>
</feature>
<reference evidence="4" key="1">
    <citation type="journal article" date="2019" name="Int. J. Syst. Evol. Microbiol.">
        <title>The Global Catalogue of Microorganisms (GCM) 10K type strain sequencing project: providing services to taxonomists for standard genome sequencing and annotation.</title>
        <authorList>
            <consortium name="The Broad Institute Genomics Platform"/>
            <consortium name="The Broad Institute Genome Sequencing Center for Infectious Disease"/>
            <person name="Wu L."/>
            <person name="Ma J."/>
        </authorList>
    </citation>
    <scope>NUCLEOTIDE SEQUENCE [LARGE SCALE GENOMIC DNA]</scope>
    <source>
        <strain evidence="4">JCM 3296</strain>
    </source>
</reference>
<feature type="domain" description="Penicillin-binding protein transpeptidase" evidence="1">
    <location>
        <begin position="234"/>
        <end position="504"/>
    </location>
</feature>
<evidence type="ECO:0000259" key="1">
    <source>
        <dbReference type="Pfam" id="PF00905"/>
    </source>
</evidence>
<dbReference type="InterPro" id="IPR050515">
    <property type="entry name" value="Beta-lactam/transpept"/>
</dbReference>
<comment type="caution">
    <text evidence="3">The sequence shown here is derived from an EMBL/GenBank/DDBJ whole genome shotgun (WGS) entry which is preliminary data.</text>
</comment>
<dbReference type="Gene3D" id="3.40.710.10">
    <property type="entry name" value="DD-peptidase/beta-lactamase superfamily"/>
    <property type="match status" value="1"/>
</dbReference>
<dbReference type="Pfam" id="PF00905">
    <property type="entry name" value="Transpeptidase"/>
    <property type="match status" value="1"/>
</dbReference>
<dbReference type="EMBL" id="BMRE01000052">
    <property type="protein sequence ID" value="GGU72766.1"/>
    <property type="molecule type" value="Genomic_DNA"/>
</dbReference>
<evidence type="ECO:0000259" key="2">
    <source>
        <dbReference type="Pfam" id="PF05223"/>
    </source>
</evidence>
<dbReference type="InterPro" id="IPR001460">
    <property type="entry name" value="PCN-bd_Tpept"/>
</dbReference>
<protein>
    <submittedName>
        <fullName evidence="3">Penicillin-binding protein</fullName>
    </submittedName>
</protein>
<gene>
    <name evidence="3" type="ORF">GCM10010178_75380</name>
</gene>
<dbReference type="PANTHER" id="PTHR30627:SF24">
    <property type="entry name" value="PENICILLIN-BINDING PROTEIN 4B"/>
    <property type="match status" value="1"/>
</dbReference>
<dbReference type="InterPro" id="IPR007887">
    <property type="entry name" value="MecA_N"/>
</dbReference>
<keyword evidence="4" id="KW-1185">Reference proteome</keyword>
<dbReference type="Proteomes" id="UP000649573">
    <property type="component" value="Unassembled WGS sequence"/>
</dbReference>
<dbReference type="InterPro" id="IPR012338">
    <property type="entry name" value="Beta-lactam/transpept-like"/>
</dbReference>
<dbReference type="Pfam" id="PF05223">
    <property type="entry name" value="MecA_N"/>
    <property type="match status" value="1"/>
</dbReference>
<evidence type="ECO:0000313" key="4">
    <source>
        <dbReference type="Proteomes" id="UP000649573"/>
    </source>
</evidence>
<proteinExistence type="predicted"/>
<accession>A0ABQ2V7G1</accession>
<organism evidence="3 4">
    <name type="scientific">Lentzea flava</name>
    <dbReference type="NCBI Taxonomy" id="103732"/>
    <lineage>
        <taxon>Bacteria</taxon>
        <taxon>Bacillati</taxon>
        <taxon>Actinomycetota</taxon>
        <taxon>Actinomycetes</taxon>
        <taxon>Pseudonocardiales</taxon>
        <taxon>Pseudonocardiaceae</taxon>
        <taxon>Lentzea</taxon>
    </lineage>
</organism>
<dbReference type="SUPFAM" id="SSF56601">
    <property type="entry name" value="beta-lactamase/transpeptidase-like"/>
    <property type="match status" value="1"/>
</dbReference>
<sequence length="508" mass="52848">MLVTATVVIWTRLNSSRASGLNEKLEVAAQGFVAAFNTGDIAAAAAHTDAEQIATKVLARTKTGMTAKAKYEVRLGTVPLIQDRMMTVKLAADVSWTLPSGSRWNYQTTFIMNRDNGHWRLHWSPTVLHPLLGVDEALTFLPKASDGVLRDRDGEPIPKDTGDYAKAVIPGVRTALTENGGAGWQVAAVDPSGRVVNSLVEESTEGTKPFTLTLDKSVQAAAQGALDAVQKQAAIVALDVASGEILAIAENRSAQEVGPVALSLFFEPGSTFKMVTAAAAMQQNSLIAETQVECPGKVTIGTRQIPNDGGFELGKVPLRKAFAQSCNTTFGKLAADLPGDALPKTALGFGLGADFAIAGISTNTAKVPSAQDVAAKVENGIGQGKVQVTPFGMALAAATVAAGGKTPTPKLIREIPTIKNTDLPGLAPNVATALGSMMRDVVTSGTATALAPFGQVHGKTGTAQFGDGSRAHGWFVGYQRNMAFAVLIVDGGSSKAAVDVTRNFLSAL</sequence>
<dbReference type="PANTHER" id="PTHR30627">
    <property type="entry name" value="PEPTIDOGLYCAN D,D-TRANSPEPTIDASE"/>
    <property type="match status" value="1"/>
</dbReference>
<evidence type="ECO:0000313" key="3">
    <source>
        <dbReference type="EMBL" id="GGU72766.1"/>
    </source>
</evidence>
<name>A0ABQ2V7G1_9PSEU</name>